<dbReference type="EMBL" id="JANJQO010003264">
    <property type="protein sequence ID" value="KAJ2962737.1"/>
    <property type="molecule type" value="Genomic_DNA"/>
</dbReference>
<organism evidence="1 2">
    <name type="scientific">Zarea fungicola</name>
    <dbReference type="NCBI Taxonomy" id="93591"/>
    <lineage>
        <taxon>Eukaryota</taxon>
        <taxon>Fungi</taxon>
        <taxon>Dikarya</taxon>
        <taxon>Ascomycota</taxon>
        <taxon>Pezizomycotina</taxon>
        <taxon>Sordariomycetes</taxon>
        <taxon>Hypocreomycetidae</taxon>
        <taxon>Hypocreales</taxon>
        <taxon>Cordycipitaceae</taxon>
        <taxon>Zarea</taxon>
    </lineage>
</organism>
<name>A0ACC1MDP7_9HYPO</name>
<comment type="caution">
    <text evidence="1">The sequence shown here is derived from an EMBL/GenBank/DDBJ whole genome shotgun (WGS) entry which is preliminary data.</text>
</comment>
<keyword evidence="2" id="KW-1185">Reference proteome</keyword>
<protein>
    <submittedName>
        <fullName evidence="1">Uncharacterized protein</fullName>
    </submittedName>
</protein>
<evidence type="ECO:0000313" key="2">
    <source>
        <dbReference type="Proteomes" id="UP001143910"/>
    </source>
</evidence>
<proteinExistence type="predicted"/>
<sequence>MAFSKLALLAGAAGVSALVAQNPTTSVGTVDLASECRLPPAIDPSKDGLPHSSKLWGGKAALKKQIKRHQAIVRVPSICYDDLGKIGEDKRWEPFGKLHKVLEKTYPTM</sequence>
<reference evidence="1" key="1">
    <citation type="submission" date="2022-08" db="EMBL/GenBank/DDBJ databases">
        <title>Genome Sequence of Lecanicillium fungicola.</title>
        <authorList>
            <person name="Buettner E."/>
        </authorList>
    </citation>
    <scope>NUCLEOTIDE SEQUENCE</scope>
    <source>
        <strain evidence="1">Babe33</strain>
    </source>
</reference>
<dbReference type="Proteomes" id="UP001143910">
    <property type="component" value="Unassembled WGS sequence"/>
</dbReference>
<evidence type="ECO:0000313" key="1">
    <source>
        <dbReference type="EMBL" id="KAJ2962737.1"/>
    </source>
</evidence>
<accession>A0ACC1MDP7</accession>
<gene>
    <name evidence="1" type="ORF">NQ176_g10911</name>
</gene>